<dbReference type="GO" id="GO:0006508">
    <property type="term" value="P:proteolysis"/>
    <property type="evidence" value="ECO:0007669"/>
    <property type="project" value="InterPro"/>
</dbReference>
<dbReference type="GO" id="GO:0004252">
    <property type="term" value="F:serine-type endopeptidase activity"/>
    <property type="evidence" value="ECO:0007669"/>
    <property type="project" value="InterPro"/>
</dbReference>
<sequence length="290" mass="30342">MRVLPLALAALFLALPARAVVILDSTWSANGGSDDAPSQGFGANEALAMQPQFAAIFGLHDGEAYGGSATWIGNDGDHGYLLTAAHNFGGSADAGTWTYWSRAGEAYEGVAVDIHPSYDNQSDDSSGYDLAIVTLDRPVTDAGRQPALYEGRDELGRVLTITGYGSRGTGSSGETDDHYDFDAETPAAARNVVDEVDGDYGENSLIADFDSEEGDASVMGGSDPVDEFEGILGSGDSGGAAWIRTRQGWAIAGTNTWGDDSVYGSVSGFSRVSTQLDWIASVFPGIRTAR</sequence>
<dbReference type="RefSeq" id="WP_165054532.1">
    <property type="nucleotide sequence ID" value="NZ_JAALFE010000055.1"/>
</dbReference>
<feature type="domain" description="Peptidase S1" evidence="2">
    <location>
        <begin position="29"/>
        <end position="284"/>
    </location>
</feature>
<proteinExistence type="predicted"/>
<dbReference type="Gene3D" id="2.40.10.10">
    <property type="entry name" value="Trypsin-like serine proteases"/>
    <property type="match status" value="1"/>
</dbReference>
<comment type="caution">
    <text evidence="3">The sequence shown here is derived from an EMBL/GenBank/DDBJ whole genome shotgun (WGS) entry which is preliminary data.</text>
</comment>
<dbReference type="AlphaFoldDB" id="A0A6M1U107"/>
<dbReference type="SMART" id="SM00020">
    <property type="entry name" value="Tryp_SPc"/>
    <property type="match status" value="1"/>
</dbReference>
<dbReference type="PROSITE" id="PS50240">
    <property type="entry name" value="TRYPSIN_DOM"/>
    <property type="match status" value="1"/>
</dbReference>
<feature type="chain" id="PRO_5026755647" evidence="1">
    <location>
        <begin position="20"/>
        <end position="290"/>
    </location>
</feature>
<keyword evidence="1" id="KW-0732">Signal</keyword>
<protein>
    <submittedName>
        <fullName evidence="3">Peptidase S1</fullName>
    </submittedName>
</protein>
<keyword evidence="4" id="KW-1185">Reference proteome</keyword>
<dbReference type="InterPro" id="IPR001254">
    <property type="entry name" value="Trypsin_dom"/>
</dbReference>
<dbReference type="SUPFAM" id="SSF50494">
    <property type="entry name" value="Trypsin-like serine proteases"/>
    <property type="match status" value="1"/>
</dbReference>
<evidence type="ECO:0000313" key="3">
    <source>
        <dbReference type="EMBL" id="NGQ93417.1"/>
    </source>
</evidence>
<dbReference type="EMBL" id="JAALFE010000055">
    <property type="protein sequence ID" value="NGQ93417.1"/>
    <property type="molecule type" value="Genomic_DNA"/>
</dbReference>
<gene>
    <name evidence="3" type="ORF">G5V65_21270</name>
</gene>
<evidence type="ECO:0000256" key="1">
    <source>
        <dbReference type="SAM" id="SignalP"/>
    </source>
</evidence>
<evidence type="ECO:0000259" key="2">
    <source>
        <dbReference type="PROSITE" id="PS50240"/>
    </source>
</evidence>
<name>A0A6M1U107_9RHOB</name>
<dbReference type="InterPro" id="IPR043504">
    <property type="entry name" value="Peptidase_S1_PA_chymotrypsin"/>
</dbReference>
<dbReference type="InterPro" id="IPR009003">
    <property type="entry name" value="Peptidase_S1_PA"/>
</dbReference>
<evidence type="ECO:0000313" key="4">
    <source>
        <dbReference type="Proteomes" id="UP000474758"/>
    </source>
</evidence>
<dbReference type="Proteomes" id="UP000474758">
    <property type="component" value="Unassembled WGS sequence"/>
</dbReference>
<feature type="signal peptide" evidence="1">
    <location>
        <begin position="1"/>
        <end position="19"/>
    </location>
</feature>
<organism evidence="3 4">
    <name type="scientific">Paragemmobacter kunshanensis</name>
    <dbReference type="NCBI Taxonomy" id="2583234"/>
    <lineage>
        <taxon>Bacteria</taxon>
        <taxon>Pseudomonadati</taxon>
        <taxon>Pseudomonadota</taxon>
        <taxon>Alphaproteobacteria</taxon>
        <taxon>Rhodobacterales</taxon>
        <taxon>Paracoccaceae</taxon>
        <taxon>Paragemmobacter</taxon>
    </lineage>
</organism>
<accession>A0A6M1U107</accession>
<reference evidence="3 4" key="1">
    <citation type="submission" date="2020-02" db="EMBL/GenBank/DDBJ databases">
        <title>Rhodobacter translucens sp. nov., a novel bacterium isolated from activated sludge.</title>
        <authorList>
            <person name="Liu J."/>
        </authorList>
    </citation>
    <scope>NUCLEOTIDE SEQUENCE [LARGE SCALE GENOMIC DNA]</scope>
    <source>
        <strain evidence="3 4">HX-7-19</strain>
    </source>
</reference>